<dbReference type="GO" id="GO:0016491">
    <property type="term" value="F:oxidoreductase activity"/>
    <property type="evidence" value="ECO:0007669"/>
    <property type="project" value="UniProtKB-KW"/>
</dbReference>
<keyword evidence="1" id="KW-0285">Flavoprotein</keyword>
<evidence type="ECO:0000256" key="2">
    <source>
        <dbReference type="ARBA" id="ARBA00022827"/>
    </source>
</evidence>
<dbReference type="PROSITE" id="PS51387">
    <property type="entry name" value="FAD_PCMH"/>
    <property type="match status" value="1"/>
</dbReference>
<dbReference type="InterPro" id="IPR016167">
    <property type="entry name" value="FAD-bd_PCMH_sub1"/>
</dbReference>
<dbReference type="AlphaFoldDB" id="A0A381RBJ0"/>
<dbReference type="InterPro" id="IPR036683">
    <property type="entry name" value="CO_DH_flav_C_dom_sf"/>
</dbReference>
<dbReference type="InterPro" id="IPR016166">
    <property type="entry name" value="FAD-bd_PCMH"/>
</dbReference>
<dbReference type="InterPro" id="IPR036318">
    <property type="entry name" value="FAD-bd_PCMH-like_sf"/>
</dbReference>
<dbReference type="PANTHER" id="PTHR42659">
    <property type="entry name" value="XANTHINE DEHYDROGENASE SUBUNIT C-RELATED"/>
    <property type="match status" value="1"/>
</dbReference>
<evidence type="ECO:0000259" key="4">
    <source>
        <dbReference type="PROSITE" id="PS51387"/>
    </source>
</evidence>
<name>A0A381RBJ0_9ZZZZ</name>
<dbReference type="InterPro" id="IPR051312">
    <property type="entry name" value="Diverse_Substr_Oxidored"/>
</dbReference>
<dbReference type="FunFam" id="3.30.465.10:FF:000017">
    <property type="entry name" value="Xanthine dehydrogenase, FAD binding subunit"/>
    <property type="match status" value="1"/>
</dbReference>
<keyword evidence="3" id="KW-0560">Oxidoreductase</keyword>
<dbReference type="SMART" id="SM01092">
    <property type="entry name" value="CO_deh_flav_C"/>
    <property type="match status" value="1"/>
</dbReference>
<keyword evidence="2" id="KW-0274">FAD</keyword>
<dbReference type="SUPFAM" id="SSF56176">
    <property type="entry name" value="FAD-binding/transporter-associated domain-like"/>
    <property type="match status" value="1"/>
</dbReference>
<dbReference type="PANTHER" id="PTHR42659:SF2">
    <property type="entry name" value="XANTHINE DEHYDROGENASE SUBUNIT C-RELATED"/>
    <property type="match status" value="1"/>
</dbReference>
<dbReference type="Pfam" id="PF03450">
    <property type="entry name" value="CO_deh_flav_C"/>
    <property type="match status" value="1"/>
</dbReference>
<gene>
    <name evidence="5" type="ORF">METZ01_LOCUS41989</name>
</gene>
<proteinExistence type="predicted"/>
<dbReference type="GO" id="GO:0071949">
    <property type="term" value="F:FAD binding"/>
    <property type="evidence" value="ECO:0007669"/>
    <property type="project" value="InterPro"/>
</dbReference>
<sequence>MHPANFDYHRASSIDEAESLWKENSDASFLAGGHSLIPAMKLRLSDPGTLVDISGIDDLKGISRDGDTIRIGALTTHREVGSSDVVKDGCSALSEAAGMIGDPQVRNRGTIGGNVAHADPASDYPGILMALGATIVTSSRSIVVDDFFTGLFETALNDGEVITEIQVPAIGASSGAAYTKFFNPSSRYAVVGVGALVSKSNGSCSSCRIGVTGAADHAFRASVAEETLQGSDLGDDAVAASAAKVADGQEMLSDLSASANYRTHLCGVMAKRAIVEAASRA</sequence>
<feature type="domain" description="FAD-binding PCMH-type" evidence="4">
    <location>
        <begin position="1"/>
        <end position="172"/>
    </location>
</feature>
<dbReference type="Gene3D" id="3.30.390.50">
    <property type="entry name" value="CO dehydrogenase flavoprotein, C-terminal domain"/>
    <property type="match status" value="1"/>
</dbReference>
<dbReference type="InterPro" id="IPR002346">
    <property type="entry name" value="Mopterin_DH_FAD-bd"/>
</dbReference>
<organism evidence="5">
    <name type="scientific">marine metagenome</name>
    <dbReference type="NCBI Taxonomy" id="408172"/>
    <lineage>
        <taxon>unclassified sequences</taxon>
        <taxon>metagenomes</taxon>
        <taxon>ecological metagenomes</taxon>
    </lineage>
</organism>
<protein>
    <recommendedName>
        <fullName evidence="4">FAD-binding PCMH-type domain-containing protein</fullName>
    </recommendedName>
</protein>
<dbReference type="Gene3D" id="3.30.465.10">
    <property type="match status" value="1"/>
</dbReference>
<evidence type="ECO:0000313" key="5">
    <source>
        <dbReference type="EMBL" id="SUZ89135.1"/>
    </source>
</evidence>
<dbReference type="Gene3D" id="3.30.43.10">
    <property type="entry name" value="Uridine Diphospho-n-acetylenolpyruvylglucosamine Reductase, domain 2"/>
    <property type="match status" value="1"/>
</dbReference>
<dbReference type="EMBL" id="UINC01001805">
    <property type="protein sequence ID" value="SUZ89135.1"/>
    <property type="molecule type" value="Genomic_DNA"/>
</dbReference>
<accession>A0A381RBJ0</accession>
<dbReference type="InterPro" id="IPR016169">
    <property type="entry name" value="FAD-bd_PCMH_sub2"/>
</dbReference>
<evidence type="ECO:0000256" key="1">
    <source>
        <dbReference type="ARBA" id="ARBA00022630"/>
    </source>
</evidence>
<dbReference type="Pfam" id="PF00941">
    <property type="entry name" value="FAD_binding_5"/>
    <property type="match status" value="1"/>
</dbReference>
<dbReference type="InterPro" id="IPR005107">
    <property type="entry name" value="CO_DH_flav_C"/>
</dbReference>
<dbReference type="SUPFAM" id="SSF55447">
    <property type="entry name" value="CO dehydrogenase flavoprotein C-terminal domain-like"/>
    <property type="match status" value="1"/>
</dbReference>
<reference evidence="5" key="1">
    <citation type="submission" date="2018-05" db="EMBL/GenBank/DDBJ databases">
        <authorList>
            <person name="Lanie J.A."/>
            <person name="Ng W.-L."/>
            <person name="Kazmierczak K.M."/>
            <person name="Andrzejewski T.M."/>
            <person name="Davidsen T.M."/>
            <person name="Wayne K.J."/>
            <person name="Tettelin H."/>
            <person name="Glass J.I."/>
            <person name="Rusch D."/>
            <person name="Podicherti R."/>
            <person name="Tsui H.-C.T."/>
            <person name="Winkler M.E."/>
        </authorList>
    </citation>
    <scope>NUCLEOTIDE SEQUENCE</scope>
</reference>
<evidence type="ECO:0000256" key="3">
    <source>
        <dbReference type="ARBA" id="ARBA00023002"/>
    </source>
</evidence>